<organism evidence="4 5">
    <name type="scientific">Amycolatopsis rhabdoformis</name>
    <dbReference type="NCBI Taxonomy" id="1448059"/>
    <lineage>
        <taxon>Bacteria</taxon>
        <taxon>Bacillati</taxon>
        <taxon>Actinomycetota</taxon>
        <taxon>Actinomycetes</taxon>
        <taxon>Pseudonocardiales</taxon>
        <taxon>Pseudonocardiaceae</taxon>
        <taxon>Amycolatopsis</taxon>
    </lineage>
</organism>
<proteinExistence type="predicted"/>
<accession>A0ABZ1IG58</accession>
<keyword evidence="2" id="KW-0503">Monooxygenase</keyword>
<dbReference type="PANTHER" id="PTHR30137">
    <property type="entry name" value="LUCIFERASE-LIKE MONOOXYGENASE"/>
    <property type="match status" value="1"/>
</dbReference>
<dbReference type="Pfam" id="PF00296">
    <property type="entry name" value="Bac_luciferase"/>
    <property type="match status" value="1"/>
</dbReference>
<evidence type="ECO:0000313" key="4">
    <source>
        <dbReference type="EMBL" id="WSE33372.1"/>
    </source>
</evidence>
<reference evidence="4 5" key="1">
    <citation type="journal article" date="2015" name="Int. J. Syst. Evol. Microbiol.">
        <title>Amycolatopsis rhabdoformis sp. nov., an actinomycete isolated from a tropical forest soil.</title>
        <authorList>
            <person name="Souza W.R."/>
            <person name="Silva R.E."/>
            <person name="Goodfellow M."/>
            <person name="Busarakam K."/>
            <person name="Figueiro F.S."/>
            <person name="Ferreira D."/>
            <person name="Rodrigues-Filho E."/>
            <person name="Moraes L.A.B."/>
            <person name="Zucchi T.D."/>
        </authorList>
    </citation>
    <scope>NUCLEOTIDE SEQUENCE [LARGE SCALE GENOMIC DNA]</scope>
    <source>
        <strain evidence="4 5">NCIMB 14900</strain>
    </source>
</reference>
<dbReference type="Gene3D" id="3.20.20.30">
    <property type="entry name" value="Luciferase-like domain"/>
    <property type="match status" value="1"/>
</dbReference>
<dbReference type="InterPro" id="IPR036661">
    <property type="entry name" value="Luciferase-like_sf"/>
</dbReference>
<dbReference type="SUPFAM" id="SSF51679">
    <property type="entry name" value="Bacterial luciferase-like"/>
    <property type="match status" value="1"/>
</dbReference>
<sequence length="343" mass="37803">MELGIYSFGDRTPDPITGEQVSVAQRLAETLERIKLADELGLGFYGLGEHHLEHYAISNPATVLAAAASVTEHITLASAVTVLSTEDPVRVYQQFTTLDQLSRGRAELLAGRGSFTESFPLFGADLGDYDELFEEKLALLLRIDREDPITWSGKFRAPLTDAHIYPRPYGRRLRISVGTGGNPESSIRAGLLGLPVVYAVIGGEPERFAPLVDLYRRAAAAGDHAEDEHDVTMGAIGFLAENSQDAKETFYPYWLETMKWGARSRGWAVPTRREYDQYAEGARALFVGSPNEVAERLITVGKLTGADRYAMQMDWSGVPHAKVMKAIELLGTEVLPQVRKEFG</sequence>
<dbReference type="PANTHER" id="PTHR30137:SF8">
    <property type="entry name" value="BLR5498 PROTEIN"/>
    <property type="match status" value="1"/>
</dbReference>
<keyword evidence="5" id="KW-1185">Reference proteome</keyword>
<gene>
    <name evidence="4" type="ORF">VSH64_14820</name>
</gene>
<protein>
    <submittedName>
        <fullName evidence="4">LLM class flavin-dependent oxidoreductase</fullName>
    </submittedName>
</protein>
<feature type="domain" description="Luciferase-like" evidence="3">
    <location>
        <begin position="1"/>
        <end position="300"/>
    </location>
</feature>
<evidence type="ECO:0000256" key="2">
    <source>
        <dbReference type="ARBA" id="ARBA00023033"/>
    </source>
</evidence>
<name>A0ABZ1IG58_9PSEU</name>
<keyword evidence="1" id="KW-0560">Oxidoreductase</keyword>
<evidence type="ECO:0000259" key="3">
    <source>
        <dbReference type="Pfam" id="PF00296"/>
    </source>
</evidence>
<dbReference type="RefSeq" id="WP_326836172.1">
    <property type="nucleotide sequence ID" value="NZ_CP142149.1"/>
</dbReference>
<dbReference type="InterPro" id="IPR050766">
    <property type="entry name" value="Bact_Lucif_Oxidored"/>
</dbReference>
<dbReference type="EMBL" id="CP142149">
    <property type="protein sequence ID" value="WSE33372.1"/>
    <property type="molecule type" value="Genomic_DNA"/>
</dbReference>
<evidence type="ECO:0000313" key="5">
    <source>
        <dbReference type="Proteomes" id="UP001330812"/>
    </source>
</evidence>
<dbReference type="InterPro" id="IPR011251">
    <property type="entry name" value="Luciferase-like_dom"/>
</dbReference>
<dbReference type="Proteomes" id="UP001330812">
    <property type="component" value="Chromosome"/>
</dbReference>
<evidence type="ECO:0000256" key="1">
    <source>
        <dbReference type="ARBA" id="ARBA00023002"/>
    </source>
</evidence>